<dbReference type="Pfam" id="PF10208">
    <property type="entry name" value="ARMET_C"/>
    <property type="match status" value="1"/>
</dbReference>
<keyword evidence="4" id="KW-0964">Secreted</keyword>
<comment type="subcellular location">
    <subcellularLocation>
        <location evidence="1">Secreted</location>
    </subcellularLocation>
</comment>
<dbReference type="InterPro" id="IPR045332">
    <property type="entry name" value="ARMET_N"/>
</dbReference>
<dbReference type="InterPro" id="IPR019345">
    <property type="entry name" value="ARMET_C"/>
</dbReference>
<evidence type="ECO:0000256" key="5">
    <source>
        <dbReference type="ARBA" id="ARBA00022729"/>
    </source>
</evidence>
<evidence type="ECO:0000256" key="4">
    <source>
        <dbReference type="ARBA" id="ARBA00022525"/>
    </source>
</evidence>
<comment type="similarity">
    <text evidence="2">Belongs to the ARMET family.</text>
</comment>
<dbReference type="SUPFAM" id="SSF68906">
    <property type="entry name" value="SAP domain"/>
    <property type="match status" value="1"/>
</dbReference>
<gene>
    <name evidence="11" type="ORF">MN116_006287</name>
</gene>
<dbReference type="PANTHER" id="PTHR12990">
    <property type="entry name" value="ARMET-LIKE PROTEIN"/>
    <property type="match status" value="1"/>
</dbReference>
<keyword evidence="5 8" id="KW-0732">Signal</keyword>
<evidence type="ECO:0000256" key="3">
    <source>
        <dbReference type="ARBA" id="ARBA00014267"/>
    </source>
</evidence>
<dbReference type="Pfam" id="PF20145">
    <property type="entry name" value="ARMET_N"/>
    <property type="match status" value="1"/>
</dbReference>
<evidence type="ECO:0000256" key="2">
    <source>
        <dbReference type="ARBA" id="ARBA00005617"/>
    </source>
</evidence>
<comment type="caution">
    <text evidence="11">The sequence shown here is derived from an EMBL/GenBank/DDBJ whole genome shotgun (WGS) entry which is preliminary data.</text>
</comment>
<evidence type="ECO:0000313" key="11">
    <source>
        <dbReference type="EMBL" id="KAK4470764.1"/>
    </source>
</evidence>
<sequence length="184" mass="21101">MDKFIVVSVLAIFITTLNIIQGKKYDPSNCEVCIKFMGSFIQSLKPSDVDSSDNIKKAFMKKCESSVGKDNDFCYYVGGLKTSAANTVNRLVDPIKWKMPVEKVCQKLFELDSQICDLRYEKVIDFKEFDFEKSKVKDLKKIMAKWGLECRGCTEKREFINLIKSNLHKHDPEAASYLQARGEL</sequence>
<keyword evidence="6" id="KW-1015">Disulfide bond</keyword>
<feature type="domain" description="ARMET N-terminal" evidence="10">
    <location>
        <begin position="29"/>
        <end position="124"/>
    </location>
</feature>
<name>A0AAE1ZCA4_SCHME</name>
<evidence type="ECO:0000259" key="10">
    <source>
        <dbReference type="Pfam" id="PF20145"/>
    </source>
</evidence>
<dbReference type="GO" id="GO:0005576">
    <property type="term" value="C:extracellular region"/>
    <property type="evidence" value="ECO:0007669"/>
    <property type="project" value="UniProtKB-SubCell"/>
</dbReference>
<evidence type="ECO:0000256" key="7">
    <source>
        <dbReference type="ARBA" id="ARBA00032923"/>
    </source>
</evidence>
<feature type="domain" description="ARMET C-terminal" evidence="9">
    <location>
        <begin position="129"/>
        <end position="170"/>
    </location>
</feature>
<organism evidence="11 12">
    <name type="scientific">Schistosoma mekongi</name>
    <name type="common">Parasitic worm</name>
    <dbReference type="NCBI Taxonomy" id="38744"/>
    <lineage>
        <taxon>Eukaryota</taxon>
        <taxon>Metazoa</taxon>
        <taxon>Spiralia</taxon>
        <taxon>Lophotrochozoa</taxon>
        <taxon>Platyhelminthes</taxon>
        <taxon>Trematoda</taxon>
        <taxon>Digenea</taxon>
        <taxon>Strigeidida</taxon>
        <taxon>Schistosomatoidea</taxon>
        <taxon>Schistosomatidae</taxon>
        <taxon>Schistosoma</taxon>
    </lineage>
</organism>
<evidence type="ECO:0000256" key="6">
    <source>
        <dbReference type="ARBA" id="ARBA00023157"/>
    </source>
</evidence>
<protein>
    <recommendedName>
        <fullName evidence="3">Mesencephalic astrocyte-derived neurotrophic factor homolog</fullName>
    </recommendedName>
    <alternativeName>
        <fullName evidence="7">MANF/CDNF-like protein</fullName>
    </alternativeName>
</protein>
<dbReference type="Gene3D" id="1.10.225.10">
    <property type="entry name" value="Saposin-like"/>
    <property type="match status" value="1"/>
</dbReference>
<evidence type="ECO:0000256" key="1">
    <source>
        <dbReference type="ARBA" id="ARBA00004613"/>
    </source>
</evidence>
<reference evidence="11" key="1">
    <citation type="submission" date="2022-04" db="EMBL/GenBank/DDBJ databases">
        <authorList>
            <person name="Xu L."/>
            <person name="Lv Z."/>
        </authorList>
    </citation>
    <scope>NUCLEOTIDE SEQUENCE</scope>
    <source>
        <strain evidence="11">LV_2022a</strain>
    </source>
</reference>
<dbReference type="EMBL" id="JALJAT010000004">
    <property type="protein sequence ID" value="KAK4470764.1"/>
    <property type="molecule type" value="Genomic_DNA"/>
</dbReference>
<feature type="signal peptide" evidence="8">
    <location>
        <begin position="1"/>
        <end position="22"/>
    </location>
</feature>
<evidence type="ECO:0000259" key="9">
    <source>
        <dbReference type="Pfam" id="PF10208"/>
    </source>
</evidence>
<reference evidence="11" key="2">
    <citation type="journal article" date="2023" name="Infect Dis Poverty">
        <title>Chromosome-scale genome of the human blood fluke Schistosoma mekongi and its implications for public health.</title>
        <authorList>
            <person name="Zhou M."/>
            <person name="Xu L."/>
            <person name="Xu D."/>
            <person name="Chen W."/>
            <person name="Khan J."/>
            <person name="Hu Y."/>
            <person name="Huang H."/>
            <person name="Wei H."/>
            <person name="Zhang Y."/>
            <person name="Chusongsang P."/>
            <person name="Tanasarnprasert K."/>
            <person name="Hu X."/>
            <person name="Limpanont Y."/>
            <person name="Lv Z."/>
        </authorList>
    </citation>
    <scope>NUCLEOTIDE SEQUENCE</scope>
    <source>
        <strain evidence="11">LV_2022a</strain>
    </source>
</reference>
<dbReference type="Proteomes" id="UP001292079">
    <property type="component" value="Unassembled WGS sequence"/>
</dbReference>
<proteinExistence type="inferred from homology"/>
<evidence type="ECO:0000256" key="8">
    <source>
        <dbReference type="SAM" id="SignalP"/>
    </source>
</evidence>
<keyword evidence="12" id="KW-1185">Reference proteome</keyword>
<dbReference type="InterPro" id="IPR036361">
    <property type="entry name" value="SAP_dom_sf"/>
</dbReference>
<dbReference type="AlphaFoldDB" id="A0AAE1ZCA4"/>
<evidence type="ECO:0000313" key="12">
    <source>
        <dbReference type="Proteomes" id="UP001292079"/>
    </source>
</evidence>
<accession>A0AAE1ZCA4</accession>
<dbReference type="PANTHER" id="PTHR12990:SF5">
    <property type="entry name" value="MESENCEPHALIC ASTROCYTE-DERIVED NEUROTROPHIC FACTOR HOMOLOG"/>
    <property type="match status" value="1"/>
</dbReference>
<dbReference type="Gene3D" id="1.10.720.30">
    <property type="entry name" value="SAP domain"/>
    <property type="match status" value="1"/>
</dbReference>
<feature type="chain" id="PRO_5042205330" description="Mesencephalic astrocyte-derived neurotrophic factor homolog" evidence="8">
    <location>
        <begin position="23"/>
        <end position="184"/>
    </location>
</feature>
<dbReference type="InterPro" id="IPR045333">
    <property type="entry name" value="ARMET-like"/>
</dbReference>